<dbReference type="Pfam" id="PF13781">
    <property type="entry name" value="DoxX_3"/>
    <property type="match status" value="1"/>
</dbReference>
<evidence type="ECO:0000313" key="3">
    <source>
        <dbReference type="Proteomes" id="UP000670947"/>
    </source>
</evidence>
<evidence type="ECO:0000256" key="1">
    <source>
        <dbReference type="SAM" id="MobiDB-lite"/>
    </source>
</evidence>
<protein>
    <submittedName>
        <fullName evidence="2">DoxX-like family protein</fullName>
    </submittedName>
</protein>
<gene>
    <name evidence="2" type="ORF">I8J29_17260</name>
</gene>
<accession>A0ABS3WCC5</accession>
<evidence type="ECO:0000313" key="2">
    <source>
        <dbReference type="EMBL" id="MBO7745959.1"/>
    </source>
</evidence>
<dbReference type="Proteomes" id="UP000670947">
    <property type="component" value="Unassembled WGS sequence"/>
</dbReference>
<dbReference type="EMBL" id="JAGGDJ010000014">
    <property type="protein sequence ID" value="MBO7745959.1"/>
    <property type="molecule type" value="Genomic_DNA"/>
</dbReference>
<sequence length="338" mass="36874">MRRSKPIYVETTIRTDMETLWNHTQKPELHRQWDLRFTDIAYLPRPNPEAPQRFTYATRIGFGLAIAGTGESRTARFPKSGVRLSALAFGSGQPLSLISRGTGYWKYVPPKRGRDVGGGEEPEEGSEDGCPNRKNDGNDEGIRFITQYDYRTRFGPLGRAFDRFAFRPLFGYATAWSFDALRLWLEAGIPPRVALRQAVVHYACAGTLACLWLAQGLLPKLLFPHDGELAILAATGWIPEGRETLAALLLGIGEAGVGLATLPLHRRRRFLAAQAPLLLLLAALGAAGDPALLRSPFNPALLGVGMAALSLAAALTARELPAAGRCLRAPRPKGGRAR</sequence>
<reference evidence="2 3" key="1">
    <citation type="submission" date="2021-03" db="EMBL/GenBank/DDBJ databases">
        <title>Paenibacillus artemisicola MWE-103 whole genome sequence.</title>
        <authorList>
            <person name="Ham Y.J."/>
        </authorList>
    </citation>
    <scope>NUCLEOTIDE SEQUENCE [LARGE SCALE GENOMIC DNA]</scope>
    <source>
        <strain evidence="2 3">MWE-103</strain>
    </source>
</reference>
<feature type="region of interest" description="Disordered" evidence="1">
    <location>
        <begin position="111"/>
        <end position="138"/>
    </location>
</feature>
<organism evidence="2 3">
    <name type="scientific">Paenibacillus artemisiicola</name>
    <dbReference type="NCBI Taxonomy" id="1172618"/>
    <lineage>
        <taxon>Bacteria</taxon>
        <taxon>Bacillati</taxon>
        <taxon>Bacillota</taxon>
        <taxon>Bacilli</taxon>
        <taxon>Bacillales</taxon>
        <taxon>Paenibacillaceae</taxon>
        <taxon>Paenibacillus</taxon>
    </lineage>
</organism>
<proteinExistence type="predicted"/>
<comment type="caution">
    <text evidence="2">The sequence shown here is derived from an EMBL/GenBank/DDBJ whole genome shotgun (WGS) entry which is preliminary data.</text>
</comment>
<name>A0ABS3WCC5_9BACL</name>
<dbReference type="InterPro" id="IPR025695">
    <property type="entry name" value="DoxX-like"/>
</dbReference>
<keyword evidence="3" id="KW-1185">Reference proteome</keyword>
<feature type="compositionally biased region" description="Acidic residues" evidence="1">
    <location>
        <begin position="118"/>
        <end position="127"/>
    </location>
</feature>
<dbReference type="RefSeq" id="WP_208848779.1">
    <property type="nucleotide sequence ID" value="NZ_JAGGDJ010000014.1"/>
</dbReference>